<dbReference type="FunFam" id="3.40.50.720:FF:000121">
    <property type="entry name" value="Prostaglandin reductase 2"/>
    <property type="match status" value="1"/>
</dbReference>
<dbReference type="SMART" id="SM00829">
    <property type="entry name" value="PKS_ER"/>
    <property type="match status" value="1"/>
</dbReference>
<dbReference type="InterPro" id="IPR013149">
    <property type="entry name" value="ADH-like_C"/>
</dbReference>
<feature type="domain" description="Enoyl reductase (ER)" evidence="2">
    <location>
        <begin position="16"/>
        <end position="329"/>
    </location>
</feature>
<dbReference type="AlphaFoldDB" id="A0A7W4LQN2"/>
<dbReference type="EMBL" id="JACJUD010000008">
    <property type="protein sequence ID" value="MBB2497420.1"/>
    <property type="molecule type" value="Genomic_DNA"/>
</dbReference>
<dbReference type="Gene3D" id="3.90.180.10">
    <property type="entry name" value="Medium-chain alcohol dehydrogenases, catalytic domain"/>
    <property type="match status" value="1"/>
</dbReference>
<evidence type="ECO:0000256" key="1">
    <source>
        <dbReference type="ARBA" id="ARBA00023002"/>
    </source>
</evidence>
<dbReference type="SUPFAM" id="SSF51735">
    <property type="entry name" value="NAD(P)-binding Rossmann-fold domains"/>
    <property type="match status" value="1"/>
</dbReference>
<dbReference type="InterPro" id="IPR041694">
    <property type="entry name" value="ADH_N_2"/>
</dbReference>
<dbReference type="InterPro" id="IPR036291">
    <property type="entry name" value="NAD(P)-bd_dom_sf"/>
</dbReference>
<protein>
    <submittedName>
        <fullName evidence="3">NADP-dependent oxidoreductase</fullName>
    </submittedName>
</protein>
<keyword evidence="4" id="KW-1185">Reference proteome</keyword>
<keyword evidence="1" id="KW-0560">Oxidoreductase</keyword>
<dbReference type="InterPro" id="IPR045010">
    <property type="entry name" value="MDR_fam"/>
</dbReference>
<evidence type="ECO:0000259" key="2">
    <source>
        <dbReference type="SMART" id="SM00829"/>
    </source>
</evidence>
<dbReference type="InterPro" id="IPR011032">
    <property type="entry name" value="GroES-like_sf"/>
</dbReference>
<proteinExistence type="predicted"/>
<organism evidence="3 4">
    <name type="scientific">Aquipseudomonas ullengensis</name>
    <dbReference type="NCBI Taxonomy" id="2759166"/>
    <lineage>
        <taxon>Bacteria</taxon>
        <taxon>Pseudomonadati</taxon>
        <taxon>Pseudomonadota</taxon>
        <taxon>Gammaproteobacteria</taxon>
        <taxon>Pseudomonadales</taxon>
        <taxon>Pseudomonadaceae</taxon>
        <taxon>Aquipseudomonas</taxon>
    </lineage>
</organism>
<dbReference type="GO" id="GO:0016628">
    <property type="term" value="F:oxidoreductase activity, acting on the CH-CH group of donors, NAD or NADP as acceptor"/>
    <property type="evidence" value="ECO:0007669"/>
    <property type="project" value="InterPro"/>
</dbReference>
<dbReference type="CDD" id="cd05288">
    <property type="entry name" value="PGDH"/>
    <property type="match status" value="1"/>
</dbReference>
<dbReference type="Proteomes" id="UP000542720">
    <property type="component" value="Unassembled WGS sequence"/>
</dbReference>
<dbReference type="InterPro" id="IPR020843">
    <property type="entry name" value="ER"/>
</dbReference>
<dbReference type="SUPFAM" id="SSF50129">
    <property type="entry name" value="GroES-like"/>
    <property type="match status" value="1"/>
</dbReference>
<evidence type="ECO:0000313" key="4">
    <source>
        <dbReference type="Proteomes" id="UP000542720"/>
    </source>
</evidence>
<dbReference type="Gene3D" id="3.40.50.720">
    <property type="entry name" value="NAD(P)-binding Rossmann-like Domain"/>
    <property type="match status" value="1"/>
</dbReference>
<dbReference type="Pfam" id="PF16884">
    <property type="entry name" value="ADH_N_2"/>
    <property type="match status" value="1"/>
</dbReference>
<dbReference type="PANTHER" id="PTHR43205:SF7">
    <property type="entry name" value="PROSTAGLANDIN REDUCTASE 1"/>
    <property type="match status" value="1"/>
</dbReference>
<dbReference type="PANTHER" id="PTHR43205">
    <property type="entry name" value="PROSTAGLANDIN REDUCTASE"/>
    <property type="match status" value="1"/>
</dbReference>
<sequence>MALKTRRVRLARKPQNAIEVSDFLIEQIVLEELKDGQLLLRPLYLSLDPYLLSFMRDWSGPQRDWSDGIIVGRAISQVVASQAQGFAEGDLVIGDCHWQDLDVRPAKAMRQLESSLLSPSLQLGVLGASGITAWAGVTDVLEPKAGQTLVISAASGPVGSVAGQLAKAAGARVVGIAGGVEKCRYVVEQFGFDACVDHRQADFPAALAAALPDGADLHFESVGAATLDPVLPLMNKFGCIALCGLMQHYQDRDPVTLSNFRSLLYGALQLQSFHLADYGKRFSEATEVLSGLLEQGQLRYSEVISEGLEQAPAAYVAMTRGQGIGKHLVHLG</sequence>
<evidence type="ECO:0000313" key="3">
    <source>
        <dbReference type="EMBL" id="MBB2497420.1"/>
    </source>
</evidence>
<comment type="caution">
    <text evidence="3">The sequence shown here is derived from an EMBL/GenBank/DDBJ whole genome shotgun (WGS) entry which is preliminary data.</text>
</comment>
<reference evidence="3 4" key="1">
    <citation type="submission" date="2020-08" db="EMBL/GenBank/DDBJ databases">
        <authorList>
            <person name="Kim C.M."/>
        </authorList>
    </citation>
    <scope>NUCLEOTIDE SEQUENCE [LARGE SCALE GENOMIC DNA]</scope>
    <source>
        <strain evidence="3 4">UL070</strain>
    </source>
</reference>
<gene>
    <name evidence="3" type="ORF">H3H51_20560</name>
</gene>
<accession>A0A7W4LQN2</accession>
<dbReference type="RefSeq" id="WP_183090949.1">
    <property type="nucleotide sequence ID" value="NZ_JACJUD010000008.1"/>
</dbReference>
<name>A0A7W4LQN2_9GAMM</name>
<dbReference type="Pfam" id="PF00107">
    <property type="entry name" value="ADH_zinc_N"/>
    <property type="match status" value="1"/>
</dbReference>